<organism evidence="1 2">
    <name type="scientific">Ambrosiozyma monospora</name>
    <name type="common">Yeast</name>
    <name type="synonym">Endomycopsis monosporus</name>
    <dbReference type="NCBI Taxonomy" id="43982"/>
    <lineage>
        <taxon>Eukaryota</taxon>
        <taxon>Fungi</taxon>
        <taxon>Dikarya</taxon>
        <taxon>Ascomycota</taxon>
        <taxon>Saccharomycotina</taxon>
        <taxon>Pichiomycetes</taxon>
        <taxon>Pichiales</taxon>
        <taxon>Pichiaceae</taxon>
        <taxon>Ambrosiozyma</taxon>
    </lineage>
</organism>
<sequence>MNIVSVFGRYSSGYIADKSIGTFATLIVLLVVTALADLVIWLPFKSSAAALWIFAVVYGFFFGGILSLLPSGCSHVVREEVFGSRYATMYGISGIFFFGMMPAASAIIGDGNSDARNDGFIVLMAALSFLSAGFYLAVRFMTVGFTLKKF</sequence>
<name>A0ACB5TYD1_AMBMO</name>
<proteinExistence type="predicted"/>
<keyword evidence="2" id="KW-1185">Reference proteome</keyword>
<reference evidence="1" key="1">
    <citation type="submission" date="2023-04" db="EMBL/GenBank/DDBJ databases">
        <title>Ambrosiozyma monospora NBRC 10751.</title>
        <authorList>
            <person name="Ichikawa N."/>
            <person name="Sato H."/>
            <person name="Tonouchi N."/>
        </authorList>
    </citation>
    <scope>NUCLEOTIDE SEQUENCE</scope>
    <source>
        <strain evidence="1">NBRC 10751</strain>
    </source>
</reference>
<evidence type="ECO:0000313" key="1">
    <source>
        <dbReference type="EMBL" id="GME96391.1"/>
    </source>
</evidence>
<evidence type="ECO:0000313" key="2">
    <source>
        <dbReference type="Proteomes" id="UP001165064"/>
    </source>
</evidence>
<protein>
    <submittedName>
        <fullName evidence="1">Unnamed protein product</fullName>
    </submittedName>
</protein>
<dbReference type="EMBL" id="BSXS01009733">
    <property type="protein sequence ID" value="GME96391.1"/>
    <property type="molecule type" value="Genomic_DNA"/>
</dbReference>
<accession>A0ACB5TYD1</accession>
<gene>
    <name evidence="1" type="ORF">Amon02_000997500</name>
</gene>
<comment type="caution">
    <text evidence="1">The sequence shown here is derived from an EMBL/GenBank/DDBJ whole genome shotgun (WGS) entry which is preliminary data.</text>
</comment>
<dbReference type="Proteomes" id="UP001165064">
    <property type="component" value="Unassembled WGS sequence"/>
</dbReference>